<dbReference type="PANTHER" id="PTHR30085:SF6">
    <property type="entry name" value="ABC TRANSPORTER GLUTAMINE-BINDING PROTEIN GLNH"/>
    <property type="match status" value="1"/>
</dbReference>
<dbReference type="GO" id="GO:0005576">
    <property type="term" value="C:extracellular region"/>
    <property type="evidence" value="ECO:0007669"/>
    <property type="project" value="TreeGrafter"/>
</dbReference>
<evidence type="ECO:0000256" key="3">
    <source>
        <dbReference type="ARBA" id="ARBA00022729"/>
    </source>
</evidence>
<feature type="chain" id="PRO_5012204668" evidence="4">
    <location>
        <begin position="26"/>
        <end position="297"/>
    </location>
</feature>
<keyword evidence="2" id="KW-0813">Transport</keyword>
<dbReference type="InterPro" id="IPR051455">
    <property type="entry name" value="Bact_solute-bind_prot3"/>
</dbReference>
<dbReference type="PANTHER" id="PTHR30085">
    <property type="entry name" value="AMINO ACID ABC TRANSPORTER PERMEASE"/>
    <property type="match status" value="1"/>
</dbReference>
<dbReference type="STRING" id="671072.PL9214640524"/>
<feature type="signal peptide" evidence="4">
    <location>
        <begin position="1"/>
        <end position="25"/>
    </location>
</feature>
<evidence type="ECO:0000256" key="4">
    <source>
        <dbReference type="SAM" id="SignalP"/>
    </source>
</evidence>
<dbReference type="InterPro" id="IPR026358">
    <property type="entry name" value="Orph_peri_GRRM"/>
</dbReference>
<evidence type="ECO:0000256" key="2">
    <source>
        <dbReference type="ARBA" id="ARBA00022448"/>
    </source>
</evidence>
<comment type="similarity">
    <text evidence="1">Belongs to the bacterial solute-binding protein 3 family.</text>
</comment>
<dbReference type="CDD" id="cd13688">
    <property type="entry name" value="PBP2_GltI_DEBP"/>
    <property type="match status" value="1"/>
</dbReference>
<evidence type="ECO:0000313" key="7">
    <source>
        <dbReference type="Proteomes" id="UP000184315"/>
    </source>
</evidence>
<keyword evidence="7" id="KW-1185">Reference proteome</keyword>
<dbReference type="RefSeq" id="WP_072721075.1">
    <property type="nucleotide sequence ID" value="NZ_LN889812.1"/>
</dbReference>
<feature type="domain" description="Solute-binding protein family 3/N-terminal" evidence="5">
    <location>
        <begin position="37"/>
        <end position="269"/>
    </location>
</feature>
<proteinExistence type="inferred from homology"/>
<dbReference type="SUPFAM" id="SSF53850">
    <property type="entry name" value="Periplasmic binding protein-like II"/>
    <property type="match status" value="1"/>
</dbReference>
<dbReference type="Pfam" id="PF00497">
    <property type="entry name" value="SBP_bac_3"/>
    <property type="match status" value="1"/>
</dbReference>
<dbReference type="AlphaFoldDB" id="A0A1J1LPL4"/>
<dbReference type="EMBL" id="CZDF01000171">
    <property type="protein sequence ID" value="CUR34517.1"/>
    <property type="molecule type" value="Genomic_DNA"/>
</dbReference>
<protein>
    <submittedName>
        <fullName evidence="6">Extracellular solute-binding protein family 3</fullName>
    </submittedName>
</protein>
<name>A0A1J1LPL4_9CYAN</name>
<evidence type="ECO:0000256" key="1">
    <source>
        <dbReference type="ARBA" id="ARBA00010333"/>
    </source>
</evidence>
<dbReference type="NCBIfam" id="TIGR04262">
    <property type="entry name" value="orph_peri_GRRM"/>
    <property type="match status" value="1"/>
</dbReference>
<accession>A0A1J1LPL4</accession>
<gene>
    <name evidence="6" type="ORF">PL9214640524</name>
</gene>
<dbReference type="InterPro" id="IPR001638">
    <property type="entry name" value="Solute-binding_3/MltF_N"/>
</dbReference>
<dbReference type="Proteomes" id="UP000184315">
    <property type="component" value="Unassembled WGS sequence"/>
</dbReference>
<dbReference type="Gene3D" id="3.40.190.10">
    <property type="entry name" value="Periplasmic binding protein-like II"/>
    <property type="match status" value="2"/>
</dbReference>
<reference evidence="7" key="1">
    <citation type="submission" date="2015-10" db="EMBL/GenBank/DDBJ databases">
        <authorList>
            <person name="Regsiter A."/>
            <person name="william w."/>
        </authorList>
    </citation>
    <scope>NUCLEOTIDE SEQUENCE [LARGE SCALE GENOMIC DNA]</scope>
</reference>
<dbReference type="SMART" id="SM00062">
    <property type="entry name" value="PBPb"/>
    <property type="match status" value="1"/>
</dbReference>
<sequence>MIKKTVLTVLMSLGLTLGFSLTSHAETVLERAARTGTLTVGTLTEAVPLSYVNDKGQLVGYSVDLVNLIKARVEEQLGRSIQIDFVTITPENVMPKMQGEEIDLACNVGFTWNRDLFVDFSVPLARSGTTLLLKAGSSLGSPESLQGKRIGVLPKTIAEQVIKLVQPNATFVSISTLEEGFKAVASGSIDALASDMIALEGYRQTVSQPNAFMTTVNQPYNREGIACIVPENNSKFLDIVNYSIIRLMQGYLDGEASSVEIVNRWFGPQGIITVDPKLIQDYFTEVVNSREQIRISK</sequence>
<dbReference type="GO" id="GO:0006865">
    <property type="term" value="P:amino acid transport"/>
    <property type="evidence" value="ECO:0007669"/>
    <property type="project" value="TreeGrafter"/>
</dbReference>
<evidence type="ECO:0000259" key="5">
    <source>
        <dbReference type="SMART" id="SM00062"/>
    </source>
</evidence>
<keyword evidence="3 4" id="KW-0732">Signal</keyword>
<evidence type="ECO:0000313" key="6">
    <source>
        <dbReference type="EMBL" id="CUR34517.1"/>
    </source>
</evidence>
<dbReference type="GO" id="GO:0030288">
    <property type="term" value="C:outer membrane-bounded periplasmic space"/>
    <property type="evidence" value="ECO:0007669"/>
    <property type="project" value="TreeGrafter"/>
</dbReference>
<organism evidence="6 7">
    <name type="scientific">Planktothrix tepida PCC 9214</name>
    <dbReference type="NCBI Taxonomy" id="671072"/>
    <lineage>
        <taxon>Bacteria</taxon>
        <taxon>Bacillati</taxon>
        <taxon>Cyanobacteriota</taxon>
        <taxon>Cyanophyceae</taxon>
        <taxon>Oscillatoriophycideae</taxon>
        <taxon>Oscillatoriales</taxon>
        <taxon>Microcoleaceae</taxon>
        <taxon>Planktothrix</taxon>
    </lineage>
</organism>